<dbReference type="Proteomes" id="UP001176941">
    <property type="component" value="Chromosome 6"/>
</dbReference>
<evidence type="ECO:0000313" key="3">
    <source>
        <dbReference type="Proteomes" id="UP001176941"/>
    </source>
</evidence>
<evidence type="ECO:0000256" key="1">
    <source>
        <dbReference type="SAM" id="MobiDB-lite"/>
    </source>
</evidence>
<dbReference type="EMBL" id="OX459942">
    <property type="protein sequence ID" value="CAI9177348.1"/>
    <property type="molecule type" value="Genomic_DNA"/>
</dbReference>
<name>A0ABN8ZXQ3_RANTA</name>
<gene>
    <name evidence="2" type="ORF">MRATA1EN1_LOCUS26310</name>
</gene>
<organism evidence="2 3">
    <name type="scientific">Rangifer tarandus platyrhynchus</name>
    <name type="common">Svalbard reindeer</name>
    <dbReference type="NCBI Taxonomy" id="3082113"/>
    <lineage>
        <taxon>Eukaryota</taxon>
        <taxon>Metazoa</taxon>
        <taxon>Chordata</taxon>
        <taxon>Craniata</taxon>
        <taxon>Vertebrata</taxon>
        <taxon>Euteleostomi</taxon>
        <taxon>Mammalia</taxon>
        <taxon>Eutheria</taxon>
        <taxon>Laurasiatheria</taxon>
        <taxon>Artiodactyla</taxon>
        <taxon>Ruminantia</taxon>
        <taxon>Pecora</taxon>
        <taxon>Cervidae</taxon>
        <taxon>Odocoileinae</taxon>
        <taxon>Rangifer</taxon>
    </lineage>
</organism>
<accession>A0ABN8ZXQ3</accession>
<proteinExistence type="predicted"/>
<protein>
    <submittedName>
        <fullName evidence="2">Uncharacterized protein</fullName>
    </submittedName>
</protein>
<reference evidence="2" key="1">
    <citation type="submission" date="2023-04" db="EMBL/GenBank/DDBJ databases">
        <authorList>
            <consortium name="ELIXIR-Norway"/>
        </authorList>
    </citation>
    <scope>NUCLEOTIDE SEQUENCE [LARGE SCALE GENOMIC DNA]</scope>
</reference>
<feature type="region of interest" description="Disordered" evidence="1">
    <location>
        <begin position="1"/>
        <end position="24"/>
    </location>
</feature>
<sequence length="137" mass="15078">MTVDNSRGQAKSAPISPLDGPSERISSYENVQQATHGTIYSPSPVFTVTSSNPTDDPHCMEKELMVSLQAHTSKAQTFDQRPFFNSFTLQTKSGGNRLHSLETPLTTTPERISQSCIAGNSIKAQINLCQLYEYIPK</sequence>
<evidence type="ECO:0000313" key="2">
    <source>
        <dbReference type="EMBL" id="CAI9177348.1"/>
    </source>
</evidence>
<keyword evidence="3" id="KW-1185">Reference proteome</keyword>